<feature type="transmembrane region" description="Helical" evidence="1">
    <location>
        <begin position="318"/>
        <end position="336"/>
    </location>
</feature>
<dbReference type="Proteomes" id="UP000238157">
    <property type="component" value="Unassembled WGS sequence"/>
</dbReference>
<evidence type="ECO:0008006" key="4">
    <source>
        <dbReference type="Google" id="ProtNLM"/>
    </source>
</evidence>
<accession>A0A2T0WGU1</accession>
<feature type="transmembrane region" description="Helical" evidence="1">
    <location>
        <begin position="97"/>
        <end position="129"/>
    </location>
</feature>
<keyword evidence="1" id="KW-1133">Transmembrane helix</keyword>
<proteinExistence type="predicted"/>
<comment type="caution">
    <text evidence="2">The sequence shown here is derived from an EMBL/GenBank/DDBJ whole genome shotgun (WGS) entry which is preliminary data.</text>
</comment>
<dbReference type="OrthoDB" id="981402at2"/>
<feature type="transmembrane region" description="Helical" evidence="1">
    <location>
        <begin position="7"/>
        <end position="26"/>
    </location>
</feature>
<feature type="transmembrane region" description="Helical" evidence="1">
    <location>
        <begin position="266"/>
        <end position="283"/>
    </location>
</feature>
<keyword evidence="3" id="KW-1185">Reference proteome</keyword>
<dbReference type="EMBL" id="PVTR01000010">
    <property type="protein sequence ID" value="PRY85927.1"/>
    <property type="molecule type" value="Genomic_DNA"/>
</dbReference>
<reference evidence="2 3" key="1">
    <citation type="submission" date="2018-03" db="EMBL/GenBank/DDBJ databases">
        <title>Genomic Encyclopedia of Archaeal and Bacterial Type Strains, Phase II (KMG-II): from individual species to whole genera.</title>
        <authorList>
            <person name="Goeker M."/>
        </authorList>
    </citation>
    <scope>NUCLEOTIDE SEQUENCE [LARGE SCALE GENOMIC DNA]</scope>
    <source>
        <strain evidence="2 3">DSM 27929</strain>
    </source>
</reference>
<organism evidence="2 3">
    <name type="scientific">Mongoliibacter ruber</name>
    <dbReference type="NCBI Taxonomy" id="1750599"/>
    <lineage>
        <taxon>Bacteria</taxon>
        <taxon>Pseudomonadati</taxon>
        <taxon>Bacteroidota</taxon>
        <taxon>Cytophagia</taxon>
        <taxon>Cytophagales</taxon>
        <taxon>Cyclobacteriaceae</taxon>
        <taxon>Mongoliibacter</taxon>
    </lineage>
</organism>
<keyword evidence="1" id="KW-0472">Membrane</keyword>
<feature type="transmembrane region" description="Helical" evidence="1">
    <location>
        <begin position="289"/>
        <end position="306"/>
    </location>
</feature>
<protein>
    <recommendedName>
        <fullName evidence="4">Dolichyl-phosphate-mannose-protein mannosyltransferase</fullName>
    </recommendedName>
</protein>
<gene>
    <name evidence="2" type="ORF">CLW00_11058</name>
</gene>
<feature type="transmembrane region" description="Helical" evidence="1">
    <location>
        <begin position="149"/>
        <end position="173"/>
    </location>
</feature>
<evidence type="ECO:0000313" key="2">
    <source>
        <dbReference type="EMBL" id="PRY85927.1"/>
    </source>
</evidence>
<name>A0A2T0WGU1_9BACT</name>
<dbReference type="AlphaFoldDB" id="A0A2T0WGU1"/>
<feature type="transmembrane region" description="Helical" evidence="1">
    <location>
        <begin position="64"/>
        <end position="85"/>
    </location>
</feature>
<feature type="transmembrane region" description="Helical" evidence="1">
    <location>
        <begin position="235"/>
        <end position="254"/>
    </location>
</feature>
<sequence length="447" mass="51299">MVLMSGIYIWVLNLPILQPEMIWMLIGERMAEGNHMYTDILDDTGPLAAGTYWLLHLVFGRSVLIYKVLAGLIVFLQMVYLNSLFMRYKSFDENTYIPALVVLILFYCSFDLVTLSPALMGSTFIVLALGQLFAQTVLQKEGSDSVLLVGLYSGIALCFHFPLVIFLPYLILAGVVVSSFSFRQLLLSLIGYFIPIGICALYYFWIDALPQFVVEYILVGRLGEVYVHVSYRDLLLLYITPLFFGIIGIFLSSLFKSLTVNQQKQLQLMLIFLFFAASSILLVNRRTPYQLLILIPSLAYFISMFLNAAKRGFVNKILSYVFVIGIPLMGFGWWSVKHSQNKLEDYAVIAKPEHDISKNKKVLVLGTDLGFYKDAYQVTPYLNYYISREVLADFEDFKDMSEAYKNFLEEKPELVVDQDGVFQNLLQRIPLLKEKYRKSGKFYFLEE</sequence>
<feature type="transmembrane region" description="Helical" evidence="1">
    <location>
        <begin position="185"/>
        <end position="206"/>
    </location>
</feature>
<evidence type="ECO:0000256" key="1">
    <source>
        <dbReference type="SAM" id="Phobius"/>
    </source>
</evidence>
<evidence type="ECO:0000313" key="3">
    <source>
        <dbReference type="Proteomes" id="UP000238157"/>
    </source>
</evidence>
<keyword evidence="1" id="KW-0812">Transmembrane</keyword>